<name>A0A543IX14_9ACTN</name>
<keyword evidence="3" id="KW-0560">Oxidoreductase</keyword>
<proteinExistence type="predicted"/>
<evidence type="ECO:0000259" key="5">
    <source>
        <dbReference type="Pfam" id="PF01494"/>
    </source>
</evidence>
<feature type="domain" description="FAD-binding" evidence="5">
    <location>
        <begin position="297"/>
        <end position="383"/>
    </location>
</feature>
<dbReference type="PANTHER" id="PTHR47178:SF5">
    <property type="entry name" value="FAD-BINDING DOMAIN-CONTAINING PROTEIN"/>
    <property type="match status" value="1"/>
</dbReference>
<evidence type="ECO:0000313" key="6">
    <source>
        <dbReference type="EMBL" id="TQM75109.1"/>
    </source>
</evidence>
<gene>
    <name evidence="6" type="ORF">FHX40_1808</name>
</gene>
<accession>A0A543IX14</accession>
<dbReference type="RefSeq" id="WP_142259180.1">
    <property type="nucleotide sequence ID" value="NZ_BMPV01000007.1"/>
</dbReference>
<protein>
    <submittedName>
        <fullName evidence="6">2-polyprenyl-6-methoxyphenol hydroxylase-like FAD-dependent oxidoreductase</fullName>
    </submittedName>
</protein>
<dbReference type="Proteomes" id="UP000319213">
    <property type="component" value="Unassembled WGS sequence"/>
</dbReference>
<keyword evidence="2" id="KW-0274">FAD</keyword>
<keyword evidence="1" id="KW-0285">Flavoprotein</keyword>
<dbReference type="InterPro" id="IPR036188">
    <property type="entry name" value="FAD/NAD-bd_sf"/>
</dbReference>
<dbReference type="GO" id="GO:0004497">
    <property type="term" value="F:monooxygenase activity"/>
    <property type="evidence" value="ECO:0007669"/>
    <property type="project" value="UniProtKB-KW"/>
</dbReference>
<dbReference type="AlphaFoldDB" id="A0A543IX14"/>
<dbReference type="PANTHER" id="PTHR47178">
    <property type="entry name" value="MONOOXYGENASE, FAD-BINDING"/>
    <property type="match status" value="1"/>
</dbReference>
<dbReference type="Gene3D" id="3.50.50.60">
    <property type="entry name" value="FAD/NAD(P)-binding domain"/>
    <property type="match status" value="1"/>
</dbReference>
<dbReference type="OrthoDB" id="3322136at2"/>
<organism evidence="6 7">
    <name type="scientific">Thermopolyspora flexuosa</name>
    <dbReference type="NCBI Taxonomy" id="103836"/>
    <lineage>
        <taxon>Bacteria</taxon>
        <taxon>Bacillati</taxon>
        <taxon>Actinomycetota</taxon>
        <taxon>Actinomycetes</taxon>
        <taxon>Streptosporangiales</taxon>
        <taxon>Streptosporangiaceae</taxon>
        <taxon>Thermopolyspora</taxon>
    </lineage>
</organism>
<dbReference type="Pfam" id="PF13450">
    <property type="entry name" value="NAD_binding_8"/>
    <property type="match status" value="1"/>
</dbReference>
<keyword evidence="4" id="KW-0503">Monooxygenase</keyword>
<dbReference type="EMBL" id="VFPQ01000001">
    <property type="protein sequence ID" value="TQM75109.1"/>
    <property type="molecule type" value="Genomic_DNA"/>
</dbReference>
<reference evidence="6 7" key="1">
    <citation type="submission" date="2019-06" db="EMBL/GenBank/DDBJ databases">
        <title>Sequencing the genomes of 1000 actinobacteria strains.</title>
        <authorList>
            <person name="Klenk H.-P."/>
        </authorList>
    </citation>
    <scope>NUCLEOTIDE SEQUENCE [LARGE SCALE GENOMIC DNA]</scope>
    <source>
        <strain evidence="6 7">DSM 43186</strain>
    </source>
</reference>
<evidence type="ECO:0000313" key="7">
    <source>
        <dbReference type="Proteomes" id="UP000319213"/>
    </source>
</evidence>
<dbReference type="GO" id="GO:0071949">
    <property type="term" value="F:FAD binding"/>
    <property type="evidence" value="ECO:0007669"/>
    <property type="project" value="InterPro"/>
</dbReference>
<keyword evidence="7" id="KW-1185">Reference proteome</keyword>
<evidence type="ECO:0000256" key="1">
    <source>
        <dbReference type="ARBA" id="ARBA00022630"/>
    </source>
</evidence>
<dbReference type="Pfam" id="PF01494">
    <property type="entry name" value="FAD_binding_3"/>
    <property type="match status" value="1"/>
</dbReference>
<dbReference type="SUPFAM" id="SSF51905">
    <property type="entry name" value="FAD/NAD(P)-binding domain"/>
    <property type="match status" value="1"/>
</dbReference>
<evidence type="ECO:0000256" key="2">
    <source>
        <dbReference type="ARBA" id="ARBA00022827"/>
    </source>
</evidence>
<evidence type="ECO:0000256" key="3">
    <source>
        <dbReference type="ARBA" id="ARBA00023002"/>
    </source>
</evidence>
<sequence length="422" mass="45689">MAAIPSRVLIAGGGIGGLCLAQGLRRAGIEVTVFERASSPEEFREGYRLHIDPEGSRALHDCLPPDRFELLRAACGRPPLAFAFLTERLRTLMSVDVVRPGARPDPVAAHRSLNRYTLRQVLLDGIEEHVRFGKELVRYETDGRQVAAYFADGTEASGRVLVGAEGGRSRVRAQLLPHAERIDTGVVSIGGRLPLTSGVRALLPERLGRGPVMVLAPDGINMFLALHEQEEPDDGARLPERMLPPDRGDYLVWALTGWPQALGLAGTSGGERGAVPYRLALEATRGWDDRLQRLVAMTDPATVTTLTIRTAAAVKPWPTTNVTVIGDAIHSMPPSRGVGANIALRDASLLARNLAAAWPGRDLLPAVADYERRMRRYGFAAVRASMSTLRMSVTANPLAFALVKAMLRGSHAMLRLTGGFSR</sequence>
<dbReference type="InterPro" id="IPR002938">
    <property type="entry name" value="FAD-bd"/>
</dbReference>
<dbReference type="PRINTS" id="PR00420">
    <property type="entry name" value="RNGMNOXGNASE"/>
</dbReference>
<evidence type="ECO:0000256" key="4">
    <source>
        <dbReference type="ARBA" id="ARBA00023033"/>
    </source>
</evidence>
<comment type="caution">
    <text evidence="6">The sequence shown here is derived from an EMBL/GenBank/DDBJ whole genome shotgun (WGS) entry which is preliminary data.</text>
</comment>